<feature type="transmembrane region" description="Helical" evidence="3">
    <location>
        <begin position="592"/>
        <end position="613"/>
    </location>
</feature>
<feature type="transmembrane region" description="Helical" evidence="3">
    <location>
        <begin position="856"/>
        <end position="875"/>
    </location>
</feature>
<feature type="transmembrane region" description="Helical" evidence="3">
    <location>
        <begin position="798"/>
        <end position="819"/>
    </location>
</feature>
<feature type="disulfide bond" evidence="1">
    <location>
        <begin position="300"/>
        <end position="315"/>
    </location>
</feature>
<feature type="transmembrane region" description="Helical" evidence="3">
    <location>
        <begin position="549"/>
        <end position="571"/>
    </location>
</feature>
<sequence>MNRIPGLLWLVGLHEICRGTSQSELLSKQDFEPFPRLSDLFYIKSHHQYNQTTKKIELVQKSEYAYRTLTFRNYGETDAFLGAQVESDGDWLGVEYEKQEGFLFVPRTKRGASLNLTIDPSILPAGTYKGVVTLTFLTTSFKEAFTLTDVVVLNLDAPPDYSTTTTNFSSCLQMNFSDTCSGTIILRDVDGFPVSPRASANTITGVLYDPISGLKEPIEFASKFQNSESTEGAESSSSSVSTSSATTTEQLGAILRGFRVGQLVPQVAVFNANVTMDNVSISVSCGPNRVLSANGKSCNCADGFFEETSKGERVCSRCKACPAGDIVTTGAVTCSCSACPQGKYCSDQFSSEQCPVGHFCPARSVAPQACPLDTFQDEVGQSSCTPCNLVKKGSSTFNYTGASSIAMCTTCARFGVCDGKELYAYSANVSCPPNTLYSVAASAGVDQSPLRYVSYPEAGYYRYPSLKQLGLDANHPCVSVSFYPCPLAGDKTLQLTDSGNTNICPGGTDTQTTSACTAGHDGFACQSCAVGYARSGGLECKSCSETGPYVMAIVAAVLLFFLTGYLTLTTIRKRSLELSSTKKISKKTPVPGDVVVSVLKIAYSHFQVIALLLSLDVDWHPSVAVIEKFAATITISGSDVTSSVTCLFNKDDTSETPGFYMKVILVYMYPVICAAGFAVIWFLLAIFGRCNLKKWWNYVHGFQLSVIIMLFLAHIILVRTALELLVCSSPKIQDQMFLVADPRIVCFDSQHMAWFLAAGVGGIIAYGMGIPLISALSVKRGKNQYLTKFLCKNFKRRFNFWESIVAARKVSLTIFVITLDKFGPNAQGVSCLIVLFVALTLQVHFNPFTYPFLNQLEFCGLVTAIATLTFAMYSISFDTEADRSFNILIALCNLAFIVFVLYEILMLCCAAIAGNTKILTGKRRTSDEHVKEEEQEEEKARSFNKQMTITTEVEGDDNAKSFIIDDTNDELDKYSARTKLPTKILPSPRKAVPKATDTDPLIATAVEGSRSPREYRPSSRSTISANPSIHIGDSDSDSSGPNEIELL</sequence>
<evidence type="ECO:0000259" key="4">
    <source>
        <dbReference type="PROSITE" id="PS50050"/>
    </source>
</evidence>
<dbReference type="SMART" id="SM01411">
    <property type="entry name" value="Ephrin_rec_like"/>
    <property type="match status" value="1"/>
</dbReference>
<evidence type="ECO:0000256" key="2">
    <source>
        <dbReference type="SAM" id="MobiDB-lite"/>
    </source>
</evidence>
<dbReference type="PANTHER" id="PTHR11319:SF35">
    <property type="entry name" value="OUTER MEMBRANE PROTEIN PMPC-RELATED"/>
    <property type="match status" value="1"/>
</dbReference>
<accession>A0A7S2S883</accession>
<keyword evidence="3" id="KW-1133">Transmembrane helix</keyword>
<feature type="domain" description="TNFR-Cys" evidence="4">
    <location>
        <begin position="299"/>
        <end position="345"/>
    </location>
</feature>
<feature type="region of interest" description="Disordered" evidence="2">
    <location>
        <begin position="986"/>
        <end position="1047"/>
    </location>
</feature>
<dbReference type="AlphaFoldDB" id="A0A7S2S883"/>
<evidence type="ECO:0000256" key="3">
    <source>
        <dbReference type="SAM" id="Phobius"/>
    </source>
</evidence>
<dbReference type="PANTHER" id="PTHR11319">
    <property type="entry name" value="G PROTEIN-COUPLED RECEPTOR-RELATED"/>
    <property type="match status" value="1"/>
</dbReference>
<dbReference type="PROSITE" id="PS50050">
    <property type="entry name" value="TNFR_NGFR_2"/>
    <property type="match status" value="1"/>
</dbReference>
<comment type="caution">
    <text evidence="1">Lacks conserved residue(s) required for the propagation of feature annotation.</text>
</comment>
<keyword evidence="3" id="KW-0812">Transmembrane</keyword>
<evidence type="ECO:0000313" key="5">
    <source>
        <dbReference type="EMBL" id="CAD9692507.1"/>
    </source>
</evidence>
<keyword evidence="1" id="KW-1015">Disulfide bond</keyword>
<dbReference type="EMBL" id="HBHK01017899">
    <property type="protein sequence ID" value="CAD9692507.1"/>
    <property type="molecule type" value="Transcribed_RNA"/>
</dbReference>
<feature type="region of interest" description="Disordered" evidence="2">
    <location>
        <begin position="923"/>
        <end position="944"/>
    </location>
</feature>
<reference evidence="5" key="1">
    <citation type="submission" date="2021-01" db="EMBL/GenBank/DDBJ databases">
        <authorList>
            <person name="Corre E."/>
            <person name="Pelletier E."/>
            <person name="Niang G."/>
            <person name="Scheremetjew M."/>
            <person name="Finn R."/>
            <person name="Kale V."/>
            <person name="Holt S."/>
            <person name="Cochrane G."/>
            <person name="Meng A."/>
            <person name="Brown T."/>
            <person name="Cohen L."/>
        </authorList>
    </citation>
    <scope>NUCLEOTIDE SEQUENCE</scope>
    <source>
        <strain evidence="5">NY070348D</strain>
    </source>
</reference>
<feature type="transmembrane region" description="Helical" evidence="3">
    <location>
        <begin position="752"/>
        <end position="778"/>
    </location>
</feature>
<dbReference type="InterPro" id="IPR001368">
    <property type="entry name" value="TNFR/NGFR_Cys_rich_reg"/>
</dbReference>
<proteinExistence type="predicted"/>
<keyword evidence="3" id="KW-0472">Membrane</keyword>
<organism evidence="5">
    <name type="scientific">Mucochytrium quahogii</name>
    <dbReference type="NCBI Taxonomy" id="96639"/>
    <lineage>
        <taxon>Eukaryota</taxon>
        <taxon>Sar</taxon>
        <taxon>Stramenopiles</taxon>
        <taxon>Bigyra</taxon>
        <taxon>Labyrinthulomycetes</taxon>
        <taxon>Thraustochytrida</taxon>
        <taxon>Thraustochytriidae</taxon>
        <taxon>Mucochytrium</taxon>
    </lineage>
</organism>
<name>A0A7S2S883_9STRA</name>
<feature type="transmembrane region" description="Helical" evidence="3">
    <location>
        <begin position="887"/>
        <end position="914"/>
    </location>
</feature>
<protein>
    <recommendedName>
        <fullName evidence="4">TNFR-Cys domain-containing protein</fullName>
    </recommendedName>
</protein>
<feature type="transmembrane region" description="Helical" evidence="3">
    <location>
        <begin position="825"/>
        <end position="844"/>
    </location>
</feature>
<feature type="repeat" description="TNFR-Cys" evidence="1">
    <location>
        <begin position="299"/>
        <end position="345"/>
    </location>
</feature>
<feature type="transmembrane region" description="Helical" evidence="3">
    <location>
        <begin position="699"/>
        <end position="722"/>
    </location>
</feature>
<gene>
    <name evidence="5" type="ORF">QSP1433_LOCUS11374</name>
</gene>
<evidence type="ECO:0000256" key="1">
    <source>
        <dbReference type="PROSITE-ProRule" id="PRU00206"/>
    </source>
</evidence>
<feature type="transmembrane region" description="Helical" evidence="3">
    <location>
        <begin position="664"/>
        <end position="687"/>
    </location>
</feature>